<dbReference type="AlphaFoldDB" id="A0A444Z4M1"/>
<dbReference type="STRING" id="3818.A0A444Z4M1"/>
<dbReference type="EMBL" id="SDMP01000015">
    <property type="protein sequence ID" value="RYR09163.1"/>
    <property type="molecule type" value="Genomic_DNA"/>
</dbReference>
<keyword evidence="2" id="KW-1185">Reference proteome</keyword>
<name>A0A444Z4M1_ARAHY</name>
<proteinExistence type="predicted"/>
<comment type="caution">
    <text evidence="1">The sequence shown here is derived from an EMBL/GenBank/DDBJ whole genome shotgun (WGS) entry which is preliminary data.</text>
</comment>
<sequence length="173" mass="19195">MSSKPSSCHRHRQREFSTLGSELETLKIPIALKTYHPSLYSPIGELICPAYHELCNTAPVAVSGQCPNACNFNGDFVEGRYNYFLDFMVMIVVNIPSPATTMTMASISQMEFVNVKLATLTLTVPSHCAPSEPSILQQLEEVVVMPNYHRPFPGGARKLFNIFGSSYCDEVTK</sequence>
<protein>
    <submittedName>
        <fullName evidence="1">Uncharacterized protein</fullName>
    </submittedName>
</protein>
<reference evidence="1 2" key="1">
    <citation type="submission" date="2019-01" db="EMBL/GenBank/DDBJ databases">
        <title>Sequencing of cultivated peanut Arachis hypogaea provides insights into genome evolution and oil improvement.</title>
        <authorList>
            <person name="Chen X."/>
        </authorList>
    </citation>
    <scope>NUCLEOTIDE SEQUENCE [LARGE SCALE GENOMIC DNA]</scope>
    <source>
        <strain evidence="2">cv. Fuhuasheng</strain>
        <tissue evidence="1">Leaves</tissue>
    </source>
</reference>
<accession>A0A444Z4M1</accession>
<organism evidence="1 2">
    <name type="scientific">Arachis hypogaea</name>
    <name type="common">Peanut</name>
    <dbReference type="NCBI Taxonomy" id="3818"/>
    <lineage>
        <taxon>Eukaryota</taxon>
        <taxon>Viridiplantae</taxon>
        <taxon>Streptophyta</taxon>
        <taxon>Embryophyta</taxon>
        <taxon>Tracheophyta</taxon>
        <taxon>Spermatophyta</taxon>
        <taxon>Magnoliopsida</taxon>
        <taxon>eudicotyledons</taxon>
        <taxon>Gunneridae</taxon>
        <taxon>Pentapetalae</taxon>
        <taxon>rosids</taxon>
        <taxon>fabids</taxon>
        <taxon>Fabales</taxon>
        <taxon>Fabaceae</taxon>
        <taxon>Papilionoideae</taxon>
        <taxon>50 kb inversion clade</taxon>
        <taxon>dalbergioids sensu lato</taxon>
        <taxon>Dalbergieae</taxon>
        <taxon>Pterocarpus clade</taxon>
        <taxon>Arachis</taxon>
    </lineage>
</organism>
<evidence type="ECO:0000313" key="1">
    <source>
        <dbReference type="EMBL" id="RYR09163.1"/>
    </source>
</evidence>
<gene>
    <name evidence="1" type="ORF">Ahy_B05g077270</name>
</gene>
<evidence type="ECO:0000313" key="2">
    <source>
        <dbReference type="Proteomes" id="UP000289738"/>
    </source>
</evidence>
<dbReference type="Proteomes" id="UP000289738">
    <property type="component" value="Chromosome B05"/>
</dbReference>